<gene>
    <name evidence="2" type="ORF">BD749_0318</name>
</gene>
<organism evidence="2 3">
    <name type="scientific">Pontibacter ramchanderi</name>
    <dbReference type="NCBI Taxonomy" id="1179743"/>
    <lineage>
        <taxon>Bacteria</taxon>
        <taxon>Pseudomonadati</taxon>
        <taxon>Bacteroidota</taxon>
        <taxon>Cytophagia</taxon>
        <taxon>Cytophagales</taxon>
        <taxon>Hymenobacteraceae</taxon>
        <taxon>Pontibacter</taxon>
    </lineage>
</organism>
<dbReference type="AlphaFoldDB" id="A0A2N3V1B4"/>
<sequence>MQFKNWRFISAAALLLLSSSCEVETTTTTQTDAAIPEPLSTVYIIKKGEHSTQSQFKFVNTSSIRFEATFDSSAIYQTTITNNQADINKLYGLSDCDTEHHTNSARYGWRWFEGRLEIHAYTYNNKIRNTSYITSVQLGQANRYELEMGEKEYTFKVNDQQVRLPRSCATAGSHYQLYPYFGGDEKAPHDITIKIRDL</sequence>
<evidence type="ECO:0008006" key="4">
    <source>
        <dbReference type="Google" id="ProtNLM"/>
    </source>
</evidence>
<proteinExistence type="predicted"/>
<dbReference type="EMBL" id="PJMU01000001">
    <property type="protein sequence ID" value="PKV75376.1"/>
    <property type="molecule type" value="Genomic_DNA"/>
</dbReference>
<evidence type="ECO:0000313" key="2">
    <source>
        <dbReference type="EMBL" id="PKV75376.1"/>
    </source>
</evidence>
<dbReference type="Proteomes" id="UP000233782">
    <property type="component" value="Unassembled WGS sequence"/>
</dbReference>
<protein>
    <recommendedName>
        <fullName evidence="4">Lipoprotein</fullName>
    </recommendedName>
</protein>
<keyword evidence="1" id="KW-0732">Signal</keyword>
<keyword evidence="3" id="KW-1185">Reference proteome</keyword>
<reference evidence="2 3" key="1">
    <citation type="submission" date="2017-12" db="EMBL/GenBank/DDBJ databases">
        <title>Genomic Encyclopedia of Type Strains, Phase III (KMG-III): the genomes of soil and plant-associated and newly described type strains.</title>
        <authorList>
            <person name="Whitman W."/>
        </authorList>
    </citation>
    <scope>NUCLEOTIDE SEQUENCE [LARGE SCALE GENOMIC DNA]</scope>
    <source>
        <strain evidence="2 3">LP43</strain>
    </source>
</reference>
<dbReference type="RefSeq" id="WP_245868603.1">
    <property type="nucleotide sequence ID" value="NZ_PJMU01000001.1"/>
</dbReference>
<name>A0A2N3V1B4_9BACT</name>
<evidence type="ECO:0000313" key="3">
    <source>
        <dbReference type="Proteomes" id="UP000233782"/>
    </source>
</evidence>
<dbReference type="PROSITE" id="PS51257">
    <property type="entry name" value="PROKAR_LIPOPROTEIN"/>
    <property type="match status" value="1"/>
</dbReference>
<feature type="chain" id="PRO_5014995188" description="Lipoprotein" evidence="1">
    <location>
        <begin position="24"/>
        <end position="198"/>
    </location>
</feature>
<evidence type="ECO:0000256" key="1">
    <source>
        <dbReference type="SAM" id="SignalP"/>
    </source>
</evidence>
<comment type="caution">
    <text evidence="2">The sequence shown here is derived from an EMBL/GenBank/DDBJ whole genome shotgun (WGS) entry which is preliminary data.</text>
</comment>
<accession>A0A2N3V1B4</accession>
<feature type="signal peptide" evidence="1">
    <location>
        <begin position="1"/>
        <end position="23"/>
    </location>
</feature>